<dbReference type="Proteomes" id="UP000046393">
    <property type="component" value="Unplaced"/>
</dbReference>
<feature type="compositionally biased region" description="Basic and acidic residues" evidence="2">
    <location>
        <begin position="339"/>
        <end position="363"/>
    </location>
</feature>
<dbReference type="InterPro" id="IPR036915">
    <property type="entry name" value="Cyclin-like_sf"/>
</dbReference>
<dbReference type="AlphaFoldDB" id="A0A0N5B0P7"/>
<dbReference type="WBParaSite" id="SMUV_0001084901-mRNA-1">
    <property type="protein sequence ID" value="SMUV_0001084901-mRNA-1"/>
    <property type="gene ID" value="SMUV_0001084901"/>
</dbReference>
<feature type="compositionally biased region" description="Basic residues" evidence="2">
    <location>
        <begin position="252"/>
        <end position="269"/>
    </location>
</feature>
<dbReference type="FunFam" id="1.10.472.10:FF:000031">
    <property type="entry name" value="cyclin-L1-1-like isoform X1"/>
    <property type="match status" value="1"/>
</dbReference>
<feature type="compositionally biased region" description="Basic and acidic residues" evidence="2">
    <location>
        <begin position="270"/>
        <end position="318"/>
    </location>
</feature>
<dbReference type="GO" id="GO:0016538">
    <property type="term" value="F:cyclin-dependent protein serine/threonine kinase regulator activity"/>
    <property type="evidence" value="ECO:0007669"/>
    <property type="project" value="InterPro"/>
</dbReference>
<dbReference type="Gene3D" id="1.10.472.10">
    <property type="entry name" value="Cyclin-like"/>
    <property type="match status" value="1"/>
</dbReference>
<dbReference type="SMART" id="SM00385">
    <property type="entry name" value="CYCLIN"/>
    <property type="match status" value="1"/>
</dbReference>
<feature type="compositionally biased region" description="Basic residues" evidence="2">
    <location>
        <begin position="319"/>
        <end position="338"/>
    </location>
</feature>
<proteinExistence type="predicted"/>
<evidence type="ECO:0000313" key="5">
    <source>
        <dbReference type="WBParaSite" id="SMUV_0001084901-mRNA-1"/>
    </source>
</evidence>
<evidence type="ECO:0000313" key="4">
    <source>
        <dbReference type="Proteomes" id="UP000046393"/>
    </source>
</evidence>
<feature type="compositionally biased region" description="Basic and acidic residues" evidence="2">
    <location>
        <begin position="194"/>
        <end position="212"/>
    </location>
</feature>
<evidence type="ECO:0000256" key="1">
    <source>
        <dbReference type="ARBA" id="ARBA00023127"/>
    </source>
</evidence>
<evidence type="ECO:0000256" key="2">
    <source>
        <dbReference type="SAM" id="MobiDB-lite"/>
    </source>
</evidence>
<dbReference type="STRING" id="451379.A0A0N5B0P7"/>
<dbReference type="CDD" id="cd20533">
    <property type="entry name" value="CYCLIN_CCNL_rpt2"/>
    <property type="match status" value="1"/>
</dbReference>
<dbReference type="InterPro" id="IPR043198">
    <property type="entry name" value="Cyclin/Ssn8"/>
</dbReference>
<dbReference type="InterPro" id="IPR013763">
    <property type="entry name" value="Cyclin-like_dom"/>
</dbReference>
<reference evidence="5" key="1">
    <citation type="submission" date="2017-02" db="UniProtKB">
        <authorList>
            <consortium name="WormBaseParasite"/>
        </authorList>
    </citation>
    <scope>IDENTIFICATION</scope>
</reference>
<dbReference type="SUPFAM" id="SSF47954">
    <property type="entry name" value="Cyclin-like"/>
    <property type="match status" value="1"/>
</dbReference>
<dbReference type="PANTHER" id="PTHR10026">
    <property type="entry name" value="CYCLIN"/>
    <property type="match status" value="1"/>
</dbReference>
<feature type="compositionally biased region" description="Basic and acidic residues" evidence="2">
    <location>
        <begin position="222"/>
        <end position="235"/>
    </location>
</feature>
<dbReference type="GO" id="GO:0006357">
    <property type="term" value="P:regulation of transcription by RNA polymerase II"/>
    <property type="evidence" value="ECO:0007669"/>
    <property type="project" value="InterPro"/>
</dbReference>
<keyword evidence="4" id="KW-1185">Reference proteome</keyword>
<sequence length="384" mass="45159">MLLDKKYVDLKNQVIKAERKVLNVLGFVVHVNHPHKLIYAYLSALALLDNNELIQRAWSYMNDGLRTDIFLRYRPETIACACIFLAARTIEKPVILPQVPFPWYEAFDASDTDVRTISLILLGVYRRVRAPNWLRLNDALNKIRNVNANNEVKNGEVKVNNAAAAELERKRQEIVAKADEMRRQQNGVAKAKKSSRENSDDGHSSDGSRQRSSESSSSLSVESKRGREASYESRRYHSGVHNSENKNSSDRSRHRHHRHRHRGGKKRIKDSRQDYHLRDIHRSRSRSRDRSQSRGGEDGQRVRSRDDRSGNHNKDERHRSRTREQRKRSRSRDRRQRSRSREDRRRILKDRLSNQRDRERDVYKVLGKRPQGSESPERPTKQRR</sequence>
<feature type="region of interest" description="Disordered" evidence="2">
    <location>
        <begin position="179"/>
        <end position="384"/>
    </location>
</feature>
<feature type="domain" description="Cyclin-like" evidence="3">
    <location>
        <begin position="36"/>
        <end position="123"/>
    </location>
</feature>
<evidence type="ECO:0000259" key="3">
    <source>
        <dbReference type="SMART" id="SM00385"/>
    </source>
</evidence>
<dbReference type="PIRSF" id="PIRSF036580">
    <property type="entry name" value="Cyclin_L"/>
    <property type="match status" value="1"/>
</dbReference>
<keyword evidence="1" id="KW-0195">Cyclin</keyword>
<protein>
    <submittedName>
        <fullName evidence="5">CYCLIN domain-containing protein</fullName>
    </submittedName>
</protein>
<accession>A0A0N5B0P7</accession>
<feature type="compositionally biased region" description="Basic and acidic residues" evidence="2">
    <location>
        <begin position="375"/>
        <end position="384"/>
    </location>
</feature>
<organism evidence="4 5">
    <name type="scientific">Syphacia muris</name>
    <dbReference type="NCBI Taxonomy" id="451379"/>
    <lineage>
        <taxon>Eukaryota</taxon>
        <taxon>Metazoa</taxon>
        <taxon>Ecdysozoa</taxon>
        <taxon>Nematoda</taxon>
        <taxon>Chromadorea</taxon>
        <taxon>Rhabditida</taxon>
        <taxon>Spirurina</taxon>
        <taxon>Oxyuridomorpha</taxon>
        <taxon>Oxyuroidea</taxon>
        <taxon>Oxyuridae</taxon>
        <taxon>Syphacia</taxon>
    </lineage>
</organism>
<name>A0A0N5B0P7_9BILA</name>